<protein>
    <submittedName>
        <fullName evidence="1">CRISPR-associated protein, Csy1 family</fullName>
    </submittedName>
</protein>
<dbReference type="RefSeq" id="WP_064610221.1">
    <property type="nucleotide sequence ID" value="NZ_LXHB01000029.1"/>
</dbReference>
<proteinExistence type="predicted"/>
<dbReference type="PATRIC" id="fig|480.237.peg.29"/>
<sequence length="457" mass="52416">MTTINDLALTAISRFLEQQINSKSEKLQKQLMKAQEDGNHAVITECQTQIDEIKKKFECVHWLDLAVNSMAKQLKFGTHISKGIHPDAKGDNVNFIPKQQRLNTLVGTHSLANPALDANGNAAALPLASFFDFDVGQGVKVRDLILADNEQFIASLSDDKEMAGHYHACFKHVLQSTMENPATHERNKQMLWVTNDNTVNHLDELQYINIIPLYPSALTYAVYLKINELRYSEENKKALENRFKPNALHTSYVSMPNLAIVQLGGSKPQNISQLTSRQGGRNYLLPSLPPKISQGHEFSLSKFCENFFESKTLKYHIQDDFNYVVQVVKDTRNTIDVRDKRKDAIDRLLHTIFGIAHALQNRPAGWSKHYALPLAQKIWLDPYRADLDGEAKFADEKAKNDWQKLILEDFASWFNQQLRSTVKELKFDFADAEYNEWQREIEEMQKFYERLGKGVFL</sequence>
<evidence type="ECO:0000313" key="2">
    <source>
        <dbReference type="Proteomes" id="UP000078228"/>
    </source>
</evidence>
<dbReference type="NCBIfam" id="TIGR02564">
    <property type="entry name" value="cas_Csy1"/>
    <property type="match status" value="1"/>
</dbReference>
<name>A0A198UJM9_MORCA</name>
<accession>A0A198UJM9</accession>
<comment type="caution">
    <text evidence="1">The sequence shown here is derived from an EMBL/GenBank/DDBJ whole genome shotgun (WGS) entry which is preliminary data.</text>
</comment>
<reference evidence="1 2" key="1">
    <citation type="journal article" date="2016" name="Genome Biol. Evol.">
        <title>Comparative Genomic Analyses of the Moraxella catarrhalis Serosensitive and Seroresistant Lineages Demonstrate Their Independent Evolution.</title>
        <authorList>
            <person name="Earl J.P."/>
            <person name="de Vries S.P."/>
            <person name="Ahmed A."/>
            <person name="Powell E."/>
            <person name="Schultz M.P."/>
            <person name="Hermans P.W."/>
            <person name="Hill D.J."/>
            <person name="Zhou Z."/>
            <person name="Constantinidou C.I."/>
            <person name="Hu F.Z."/>
            <person name="Bootsma H.J."/>
            <person name="Ehrlich G.D."/>
        </authorList>
    </citation>
    <scope>NUCLEOTIDE SEQUENCE [LARGE SCALE GENOMIC DNA]</scope>
    <source>
        <strain evidence="1 2">Z7542</strain>
    </source>
</reference>
<keyword evidence="2" id="KW-1185">Reference proteome</keyword>
<dbReference type="Proteomes" id="UP000078228">
    <property type="component" value="Unassembled WGS sequence"/>
</dbReference>
<dbReference type="EMBL" id="LXHC01000016">
    <property type="protein sequence ID" value="OAU96678.1"/>
    <property type="molecule type" value="Genomic_DNA"/>
</dbReference>
<dbReference type="OrthoDB" id="9815616at2"/>
<evidence type="ECO:0000313" key="1">
    <source>
        <dbReference type="EMBL" id="OAU96678.1"/>
    </source>
</evidence>
<organism evidence="1 2">
    <name type="scientific">Moraxella catarrhalis</name>
    <name type="common">Branhamella catarrhalis</name>
    <dbReference type="NCBI Taxonomy" id="480"/>
    <lineage>
        <taxon>Bacteria</taxon>
        <taxon>Pseudomonadati</taxon>
        <taxon>Pseudomonadota</taxon>
        <taxon>Gammaproteobacteria</taxon>
        <taxon>Moraxellales</taxon>
        <taxon>Moraxellaceae</taxon>
        <taxon>Moraxella</taxon>
    </lineage>
</organism>
<dbReference type="AlphaFoldDB" id="A0A198UJM9"/>
<gene>
    <name evidence="1" type="ORF">AO384_0839</name>
</gene>
<dbReference type="Pfam" id="PF09611">
    <property type="entry name" value="Cas_Csy1"/>
    <property type="match status" value="1"/>
</dbReference>
<dbReference type="InterPro" id="IPR013397">
    <property type="entry name" value="CRISPR-assoc_prot_Csy1"/>
</dbReference>